<feature type="transmembrane region" description="Helical" evidence="2">
    <location>
        <begin position="883"/>
        <end position="902"/>
    </location>
</feature>
<gene>
    <name evidence="3" type="ORF">PROFUN_12591</name>
</gene>
<feature type="transmembrane region" description="Helical" evidence="2">
    <location>
        <begin position="956"/>
        <end position="975"/>
    </location>
</feature>
<dbReference type="InterPro" id="IPR006626">
    <property type="entry name" value="PbH1"/>
</dbReference>
<evidence type="ECO:0008006" key="5">
    <source>
        <dbReference type="Google" id="ProtNLM"/>
    </source>
</evidence>
<keyword evidence="2" id="KW-0472">Membrane</keyword>
<feature type="compositionally biased region" description="Acidic residues" evidence="1">
    <location>
        <begin position="750"/>
        <end position="765"/>
    </location>
</feature>
<dbReference type="InterPro" id="IPR011050">
    <property type="entry name" value="Pectin_lyase_fold/virulence"/>
</dbReference>
<feature type="transmembrane region" description="Helical" evidence="2">
    <location>
        <begin position="623"/>
        <end position="643"/>
    </location>
</feature>
<evidence type="ECO:0000313" key="3">
    <source>
        <dbReference type="EMBL" id="PRP79465.1"/>
    </source>
</evidence>
<protein>
    <recommendedName>
        <fullName evidence="5">Right handed beta helix domain-containing protein</fullName>
    </recommendedName>
</protein>
<dbReference type="OrthoDB" id="5956805at2759"/>
<dbReference type="SUPFAM" id="SSF51126">
    <property type="entry name" value="Pectin lyase-like"/>
    <property type="match status" value="1"/>
</dbReference>
<feature type="region of interest" description="Disordered" evidence="1">
    <location>
        <begin position="749"/>
        <end position="770"/>
    </location>
</feature>
<dbReference type="Proteomes" id="UP000241769">
    <property type="component" value="Unassembled WGS sequence"/>
</dbReference>
<feature type="transmembrane region" description="Helical" evidence="2">
    <location>
        <begin position="707"/>
        <end position="729"/>
    </location>
</feature>
<accession>A0A2P6N687</accession>
<sequence length="996" mass="111146">MWIARVTLVRRCTFQFGGEEKETESGLGQPLNWTDTSIHDCSLDFKNITELFIHRTSFFSCSIGFEVGDILRQVTNSHCQPTADIHFTNNSIGNNSDINLGSVSSRNIFLMGNRLLDQSSINLWNWMGQVHLEVTNNDMERDAKMIISCLMRNMTSISTVLLRNRGGFLDCTFADTDDLVLGSLSHAAILISANLDVQLSVGTDSIRSLQLSLSDNHLESFRYILGTSYEVHTTAQRNRITNYDLKHTFCRSYETTLNHSMEDNDIDHFNYIGCTSRFNVNITNNRFHHTVMAVESESDNHPEAHVIRLEGNQWLEGGNTSALFIGNAVNCVLYIINNDIRGYDSSYGAGEPITLKGDLTRGGINIYNAIGSDVYLSHNRIQNCTAATGAAISIVMKEGTISVEDSEFTHNLASINSGVLSVWGDNRNVTVRGCIMSQNEAPHASITSLGKLQTTTISNNTIHVSKSKSKVDSDHSVVVSDRPISQMNRLFCPPETKLKLDSSTEPYLWLCSPCEDGKYILGAGTLENHKTSNTKCQDCPSYLQCSNGETPKTLPGYWCDRSSTDKTTLVCYDCPSDYCKNWVHNWNDSCTDGRVGVLCGECAKDHTLGFLSSSCIHRDKCHGGLISVILLAPFGYITLLVLLPIGDGSIWKSASFFLQTFPLLVGRGQWNRVKGVVSFVFAPGSNDVSSGMGFCVGDTNYVQREGLLLYIPLATVALFGLACIAVMLWNRYGGRRDNRVEFQQLLMEKEGEEEKEEGEEEETEEKEEKGRSRFSRCSTGLITSCLLVYSGVISICLKLLFCVQVQTENTNSWVLYNAGNITCDGPWRYTVVAISAFVLLPSPFVIILLRKKMKSMNSHTSRDILMVLEGCYRKRCKYWETVYLLRKLLISIIYVLGSYLYWARTAMRVVILTSLSSHLVIQPFGDSMGQALETVCLFSLSLLSVLDTTEQQTGNVLLEIVLVVAPLLFASALMLRKGWTKMKGPIIRKIRQWRGQ</sequence>
<proteinExistence type="predicted"/>
<keyword evidence="2" id="KW-0812">Transmembrane</keyword>
<comment type="caution">
    <text evidence="3">The sequence shown here is derived from an EMBL/GenBank/DDBJ whole genome shotgun (WGS) entry which is preliminary data.</text>
</comment>
<dbReference type="EMBL" id="MDYQ01000183">
    <property type="protein sequence ID" value="PRP79465.1"/>
    <property type="molecule type" value="Genomic_DNA"/>
</dbReference>
<evidence type="ECO:0000256" key="2">
    <source>
        <dbReference type="SAM" id="Phobius"/>
    </source>
</evidence>
<dbReference type="AlphaFoldDB" id="A0A2P6N687"/>
<reference evidence="3 4" key="1">
    <citation type="journal article" date="2018" name="Genome Biol. Evol.">
        <title>Multiple Roots of Fruiting Body Formation in Amoebozoa.</title>
        <authorList>
            <person name="Hillmann F."/>
            <person name="Forbes G."/>
            <person name="Novohradska S."/>
            <person name="Ferling I."/>
            <person name="Riege K."/>
            <person name="Groth M."/>
            <person name="Westermann M."/>
            <person name="Marz M."/>
            <person name="Spaller T."/>
            <person name="Winckler T."/>
            <person name="Schaap P."/>
            <person name="Glockner G."/>
        </authorList>
    </citation>
    <scope>NUCLEOTIDE SEQUENCE [LARGE SCALE GENOMIC DNA]</scope>
    <source>
        <strain evidence="3 4">Jena</strain>
    </source>
</reference>
<dbReference type="SMART" id="SM00710">
    <property type="entry name" value="PbH1"/>
    <property type="match status" value="6"/>
</dbReference>
<keyword evidence="2" id="KW-1133">Transmembrane helix</keyword>
<organism evidence="3 4">
    <name type="scientific">Planoprotostelium fungivorum</name>
    <dbReference type="NCBI Taxonomy" id="1890364"/>
    <lineage>
        <taxon>Eukaryota</taxon>
        <taxon>Amoebozoa</taxon>
        <taxon>Evosea</taxon>
        <taxon>Variosea</taxon>
        <taxon>Cavosteliida</taxon>
        <taxon>Cavosteliaceae</taxon>
        <taxon>Planoprotostelium</taxon>
    </lineage>
</organism>
<feature type="transmembrane region" description="Helical" evidence="2">
    <location>
        <begin position="827"/>
        <end position="849"/>
    </location>
</feature>
<feature type="transmembrane region" description="Helical" evidence="2">
    <location>
        <begin position="781"/>
        <end position="807"/>
    </location>
</feature>
<keyword evidence="4" id="KW-1185">Reference proteome</keyword>
<dbReference type="PANTHER" id="PTHR11319">
    <property type="entry name" value="G PROTEIN-COUPLED RECEPTOR-RELATED"/>
    <property type="match status" value="1"/>
</dbReference>
<name>A0A2P6N687_9EUKA</name>
<evidence type="ECO:0000256" key="1">
    <source>
        <dbReference type="SAM" id="MobiDB-lite"/>
    </source>
</evidence>
<evidence type="ECO:0000313" key="4">
    <source>
        <dbReference type="Proteomes" id="UP000241769"/>
    </source>
</evidence>
<dbReference type="InParanoid" id="A0A2P6N687"/>
<dbReference type="PANTHER" id="PTHR11319:SF35">
    <property type="entry name" value="OUTER MEMBRANE PROTEIN PMPC-RELATED"/>
    <property type="match status" value="1"/>
</dbReference>